<keyword evidence="3" id="KW-1185">Reference proteome</keyword>
<feature type="region of interest" description="Disordered" evidence="1">
    <location>
        <begin position="27"/>
        <end position="52"/>
    </location>
</feature>
<name>A0AAE0FIA7_9CHLO</name>
<feature type="compositionally biased region" description="Polar residues" evidence="1">
    <location>
        <begin position="38"/>
        <end position="51"/>
    </location>
</feature>
<dbReference type="AlphaFoldDB" id="A0AAE0FIA7"/>
<evidence type="ECO:0000313" key="2">
    <source>
        <dbReference type="EMBL" id="KAK3260053.1"/>
    </source>
</evidence>
<evidence type="ECO:0000256" key="1">
    <source>
        <dbReference type="SAM" id="MobiDB-lite"/>
    </source>
</evidence>
<dbReference type="Proteomes" id="UP001190700">
    <property type="component" value="Unassembled WGS sequence"/>
</dbReference>
<protein>
    <submittedName>
        <fullName evidence="2">Uncharacterized protein</fullName>
    </submittedName>
</protein>
<comment type="caution">
    <text evidence="2">The sequence shown here is derived from an EMBL/GenBank/DDBJ whole genome shotgun (WGS) entry which is preliminary data.</text>
</comment>
<evidence type="ECO:0000313" key="3">
    <source>
        <dbReference type="Proteomes" id="UP001190700"/>
    </source>
</evidence>
<dbReference type="EMBL" id="LGRX02018257">
    <property type="protein sequence ID" value="KAK3260053.1"/>
    <property type="molecule type" value="Genomic_DNA"/>
</dbReference>
<accession>A0AAE0FIA7</accession>
<organism evidence="2 3">
    <name type="scientific">Cymbomonas tetramitiformis</name>
    <dbReference type="NCBI Taxonomy" id="36881"/>
    <lineage>
        <taxon>Eukaryota</taxon>
        <taxon>Viridiplantae</taxon>
        <taxon>Chlorophyta</taxon>
        <taxon>Pyramimonadophyceae</taxon>
        <taxon>Pyramimonadales</taxon>
        <taxon>Pyramimonadaceae</taxon>
        <taxon>Cymbomonas</taxon>
    </lineage>
</organism>
<sequence length="159" mass="16370">MPPTAVGVEPTCKLLAAVVRGQSTQCRRRHAGPARTWELSSSYSRMSSNAGTPRMMGTGGAAGRPSGASPRCPAGAARWNLSAEKWISAGWEGTSTGDGTGITNREDGVGVNPGAQEGKSAERCGGPQPLVGADHHDLHRSAGIAPAVSHYTGECIHQL</sequence>
<gene>
    <name evidence="2" type="ORF">CYMTET_30975</name>
</gene>
<reference evidence="2 3" key="1">
    <citation type="journal article" date="2015" name="Genome Biol. Evol.">
        <title>Comparative Genomics of a Bacterivorous Green Alga Reveals Evolutionary Causalities and Consequences of Phago-Mixotrophic Mode of Nutrition.</title>
        <authorList>
            <person name="Burns J.A."/>
            <person name="Paasch A."/>
            <person name="Narechania A."/>
            <person name="Kim E."/>
        </authorList>
    </citation>
    <scope>NUCLEOTIDE SEQUENCE [LARGE SCALE GENOMIC DNA]</scope>
    <source>
        <strain evidence="2 3">PLY_AMNH</strain>
    </source>
</reference>
<proteinExistence type="predicted"/>